<dbReference type="EMBL" id="CAXKWB010008172">
    <property type="protein sequence ID" value="CAL4089939.1"/>
    <property type="molecule type" value="Genomic_DNA"/>
</dbReference>
<dbReference type="Proteomes" id="UP001497623">
    <property type="component" value="Unassembled WGS sequence"/>
</dbReference>
<reference evidence="2 3" key="1">
    <citation type="submission" date="2024-05" db="EMBL/GenBank/DDBJ databases">
        <authorList>
            <person name="Wallberg A."/>
        </authorList>
    </citation>
    <scope>NUCLEOTIDE SEQUENCE [LARGE SCALE GENOMIC DNA]</scope>
</reference>
<name>A0AAV2QMJ5_MEGNR</name>
<accession>A0AAV2QMJ5</accession>
<dbReference type="AlphaFoldDB" id="A0AAV2QMJ5"/>
<feature type="non-terminal residue" evidence="2">
    <location>
        <position position="115"/>
    </location>
</feature>
<comment type="caution">
    <text evidence="2">The sequence shown here is derived from an EMBL/GenBank/DDBJ whole genome shotgun (WGS) entry which is preliminary data.</text>
</comment>
<protein>
    <recommendedName>
        <fullName evidence="1">DDE-1 domain-containing protein</fullName>
    </recommendedName>
</protein>
<dbReference type="InterPro" id="IPR004875">
    <property type="entry name" value="DDE_SF_endonuclease_dom"/>
</dbReference>
<sequence>MISGIYAMKRFLEIIIKFDEFGWIIKTLPKRSYMHADTPVKAKKPTKARVTVLVGCSAAGQKFKHLVIGKSPRPYCFRNINMNDLPVIYYQQQSARMTSELFRLFQSGNSNHYQG</sequence>
<dbReference type="Pfam" id="PF03184">
    <property type="entry name" value="DDE_1"/>
    <property type="match status" value="1"/>
</dbReference>
<gene>
    <name evidence="2" type="ORF">MNOR_LOCUS13928</name>
</gene>
<feature type="domain" description="DDE-1" evidence="1">
    <location>
        <begin position="47"/>
        <end position="103"/>
    </location>
</feature>
<evidence type="ECO:0000259" key="1">
    <source>
        <dbReference type="Pfam" id="PF03184"/>
    </source>
</evidence>
<organism evidence="2 3">
    <name type="scientific">Meganyctiphanes norvegica</name>
    <name type="common">Northern krill</name>
    <name type="synonym">Thysanopoda norvegica</name>
    <dbReference type="NCBI Taxonomy" id="48144"/>
    <lineage>
        <taxon>Eukaryota</taxon>
        <taxon>Metazoa</taxon>
        <taxon>Ecdysozoa</taxon>
        <taxon>Arthropoda</taxon>
        <taxon>Crustacea</taxon>
        <taxon>Multicrustacea</taxon>
        <taxon>Malacostraca</taxon>
        <taxon>Eumalacostraca</taxon>
        <taxon>Eucarida</taxon>
        <taxon>Euphausiacea</taxon>
        <taxon>Euphausiidae</taxon>
        <taxon>Meganyctiphanes</taxon>
    </lineage>
</organism>
<proteinExistence type="predicted"/>
<evidence type="ECO:0000313" key="2">
    <source>
        <dbReference type="EMBL" id="CAL4089939.1"/>
    </source>
</evidence>
<keyword evidence="3" id="KW-1185">Reference proteome</keyword>
<evidence type="ECO:0000313" key="3">
    <source>
        <dbReference type="Proteomes" id="UP001497623"/>
    </source>
</evidence>
<dbReference type="GO" id="GO:0003676">
    <property type="term" value="F:nucleic acid binding"/>
    <property type="evidence" value="ECO:0007669"/>
    <property type="project" value="InterPro"/>
</dbReference>